<dbReference type="InterPro" id="IPR050834">
    <property type="entry name" value="Glycosyltransf_2"/>
</dbReference>
<dbReference type="Pfam" id="PF00535">
    <property type="entry name" value="Glycos_transf_2"/>
    <property type="match status" value="1"/>
</dbReference>
<dbReference type="KEGG" id="mpp:MICPUCDRAFT_57244"/>
<dbReference type="GeneID" id="9683545"/>
<dbReference type="AlphaFoldDB" id="C1MQC9"/>
<accession>C1MQC9</accession>
<dbReference type="Gene3D" id="3.90.550.10">
    <property type="entry name" value="Spore Coat Polysaccharide Biosynthesis Protein SpsA, Chain A"/>
    <property type="match status" value="1"/>
</dbReference>
<evidence type="ECO:0000259" key="5">
    <source>
        <dbReference type="Pfam" id="PF00535"/>
    </source>
</evidence>
<dbReference type="SUPFAM" id="SSF53448">
    <property type="entry name" value="Nucleotide-diphospho-sugar transferases"/>
    <property type="match status" value="1"/>
</dbReference>
<keyword evidence="2" id="KW-0328">Glycosyltransferase</keyword>
<dbReference type="PANTHER" id="PTHR43685:SF5">
    <property type="entry name" value="GLYCOSYLTRANSFERASE EPSE-RELATED"/>
    <property type="match status" value="1"/>
</dbReference>
<dbReference type="OrthoDB" id="421718at2759"/>
<dbReference type="RefSeq" id="XP_003058107.1">
    <property type="nucleotide sequence ID" value="XM_003058061.1"/>
</dbReference>
<feature type="compositionally biased region" description="Basic and acidic residues" evidence="4">
    <location>
        <begin position="26"/>
        <end position="35"/>
    </location>
</feature>
<reference evidence="6 7" key="1">
    <citation type="journal article" date="2009" name="Science">
        <title>Green evolution and dynamic adaptations revealed by genomes of the marine picoeukaryotes Micromonas.</title>
        <authorList>
            <person name="Worden A.Z."/>
            <person name="Lee J.H."/>
            <person name="Mock T."/>
            <person name="Rouze P."/>
            <person name="Simmons M.P."/>
            <person name="Aerts A.L."/>
            <person name="Allen A.E."/>
            <person name="Cuvelier M.L."/>
            <person name="Derelle E."/>
            <person name="Everett M.V."/>
            <person name="Foulon E."/>
            <person name="Grimwood J."/>
            <person name="Gundlach H."/>
            <person name="Henrissat B."/>
            <person name="Napoli C."/>
            <person name="McDonald S.M."/>
            <person name="Parker M.S."/>
            <person name="Rombauts S."/>
            <person name="Salamov A."/>
            <person name="Von Dassow P."/>
            <person name="Badger J.H."/>
            <person name="Coutinho P.M."/>
            <person name="Demir E."/>
            <person name="Dubchak I."/>
            <person name="Gentemann C."/>
            <person name="Eikrem W."/>
            <person name="Gready J.E."/>
            <person name="John U."/>
            <person name="Lanier W."/>
            <person name="Lindquist E.A."/>
            <person name="Lucas S."/>
            <person name="Mayer K.F."/>
            <person name="Moreau H."/>
            <person name="Not F."/>
            <person name="Otillar R."/>
            <person name="Panaud O."/>
            <person name="Pangilinan J."/>
            <person name="Paulsen I."/>
            <person name="Piegu B."/>
            <person name="Poliakov A."/>
            <person name="Robbens S."/>
            <person name="Schmutz J."/>
            <person name="Toulza E."/>
            <person name="Wyss T."/>
            <person name="Zelensky A."/>
            <person name="Zhou K."/>
            <person name="Armbrust E.V."/>
            <person name="Bhattacharya D."/>
            <person name="Goodenough U.W."/>
            <person name="Van de Peer Y."/>
            <person name="Grigoriev I.V."/>
        </authorList>
    </citation>
    <scope>NUCLEOTIDE SEQUENCE [LARGE SCALE GENOMIC DNA]</scope>
    <source>
        <strain evidence="6 7">CCMP1545</strain>
    </source>
</reference>
<feature type="region of interest" description="Disordered" evidence="4">
    <location>
        <begin position="103"/>
        <end position="139"/>
    </location>
</feature>
<feature type="region of interest" description="Disordered" evidence="4">
    <location>
        <begin position="1"/>
        <end position="38"/>
    </location>
</feature>
<dbReference type="Proteomes" id="UP000001876">
    <property type="component" value="Unassembled WGS sequence"/>
</dbReference>
<dbReference type="OMA" id="CRNAMPW"/>
<evidence type="ECO:0000313" key="6">
    <source>
        <dbReference type="EMBL" id="EEH58058.1"/>
    </source>
</evidence>
<dbReference type="GO" id="GO:0016757">
    <property type="term" value="F:glycosyltransferase activity"/>
    <property type="evidence" value="ECO:0007669"/>
    <property type="project" value="UniProtKB-KW"/>
</dbReference>
<feature type="domain" description="Glycosyltransferase 2-like" evidence="5">
    <location>
        <begin position="47"/>
        <end position="99"/>
    </location>
</feature>
<gene>
    <name evidence="6" type="ORF">MICPUCDRAFT_57244</name>
</gene>
<comment type="similarity">
    <text evidence="1">Belongs to the glycosyltransferase 2 family.</text>
</comment>
<dbReference type="EMBL" id="GG663738">
    <property type="protein sequence ID" value="EEH58058.1"/>
    <property type="molecule type" value="Genomic_DNA"/>
</dbReference>
<dbReference type="InterPro" id="IPR029044">
    <property type="entry name" value="Nucleotide-diphossugar_trans"/>
</dbReference>
<dbReference type="PANTHER" id="PTHR43685">
    <property type="entry name" value="GLYCOSYLTRANSFERASE"/>
    <property type="match status" value="1"/>
</dbReference>
<evidence type="ECO:0000256" key="4">
    <source>
        <dbReference type="SAM" id="MobiDB-lite"/>
    </source>
</evidence>
<name>C1MQC9_MICPC</name>
<dbReference type="InterPro" id="IPR001173">
    <property type="entry name" value="Glyco_trans_2-like"/>
</dbReference>
<feature type="compositionally biased region" description="Acidic residues" evidence="4">
    <location>
        <begin position="109"/>
        <end position="130"/>
    </location>
</feature>
<evidence type="ECO:0000313" key="7">
    <source>
        <dbReference type="Proteomes" id="UP000001876"/>
    </source>
</evidence>
<protein>
    <submittedName>
        <fullName evidence="6">Predicted protein</fullName>
    </submittedName>
</protein>
<keyword evidence="7" id="KW-1185">Reference proteome</keyword>
<evidence type="ECO:0000256" key="2">
    <source>
        <dbReference type="ARBA" id="ARBA00022676"/>
    </source>
</evidence>
<organism evidence="7">
    <name type="scientific">Micromonas pusilla (strain CCMP1545)</name>
    <name type="common">Picoplanktonic green alga</name>
    <dbReference type="NCBI Taxonomy" id="564608"/>
    <lineage>
        <taxon>Eukaryota</taxon>
        <taxon>Viridiplantae</taxon>
        <taxon>Chlorophyta</taxon>
        <taxon>Mamiellophyceae</taxon>
        <taxon>Mamiellales</taxon>
        <taxon>Mamiellaceae</taxon>
        <taxon>Micromonas</taxon>
    </lineage>
</organism>
<sequence>MSPGKGKRPPAEDADAAPTAKRPRGAARDASRASDDANAVASAPLVSVLMPCRNAMPWLPDCVASVLAQRGLAKRGGLELIAVDDSSTDGSREWLEACAAALAAADEKAGEDEDEDEDEDEEEDEEDDDDAHAFPPDRLAWESDKVVPTSVAAAVRARVRGNTLVVLTVAPFGRSGQGKALNLAYARARGTLVGEMESDDLRPPRAFVALARALDANPGWDGVTSRVALVGWDRPGMARWTRWMNEACADPEAMARGRFLEIPALRASGVYRRSAMRALATDAEVMMEATAAGSRGAGVVEPATGEGTRGESVDAAAATAAEIKAAAEIDEAAASPYRDLWMIDDAVADCAHATDPTYALPSRQSLRPTGWWPVDADFWHRWFALGLVVGKVPKTLYLWRQYPAQSTRTHDRCSLARLRACKVHFLLCAKSGAIARGRPIQVWGTGETLRAWASELRDALATRPACAFVDAVPAARKAADAGDATRAEELLVAAARAAVREIEYKPGAPVGTARVREEDEKTRAGLDAAGVRFSSAGGGGGGGGGRAPLRLFAFGMAKARAKVMDTFAGFDENGGDHWFVA</sequence>
<dbReference type="eggNOG" id="ENOG502S4Y1">
    <property type="taxonomic scope" value="Eukaryota"/>
</dbReference>
<evidence type="ECO:0000256" key="3">
    <source>
        <dbReference type="ARBA" id="ARBA00022679"/>
    </source>
</evidence>
<keyword evidence="3" id="KW-0808">Transferase</keyword>
<proteinExistence type="inferred from homology"/>
<evidence type="ECO:0000256" key="1">
    <source>
        <dbReference type="ARBA" id="ARBA00006739"/>
    </source>
</evidence>